<evidence type="ECO:0000313" key="1">
    <source>
        <dbReference type="EMBL" id="KAH7261863.1"/>
    </source>
</evidence>
<reference evidence="1" key="1">
    <citation type="journal article" date="2021" name="Nat. Commun.">
        <title>Genetic determinants of endophytism in the Arabidopsis root mycobiome.</title>
        <authorList>
            <person name="Mesny F."/>
            <person name="Miyauchi S."/>
            <person name="Thiergart T."/>
            <person name="Pickel B."/>
            <person name="Atanasova L."/>
            <person name="Karlsson M."/>
            <person name="Huettel B."/>
            <person name="Barry K.W."/>
            <person name="Haridas S."/>
            <person name="Chen C."/>
            <person name="Bauer D."/>
            <person name="Andreopoulos W."/>
            <person name="Pangilinan J."/>
            <person name="LaButti K."/>
            <person name="Riley R."/>
            <person name="Lipzen A."/>
            <person name="Clum A."/>
            <person name="Drula E."/>
            <person name="Henrissat B."/>
            <person name="Kohler A."/>
            <person name="Grigoriev I.V."/>
            <person name="Martin F.M."/>
            <person name="Hacquard S."/>
        </authorList>
    </citation>
    <scope>NUCLEOTIDE SEQUENCE</scope>
    <source>
        <strain evidence="1">MPI-SDFR-AT-0068</strain>
    </source>
</reference>
<dbReference type="EMBL" id="JAGPXF010000001">
    <property type="protein sequence ID" value="KAH7261863.1"/>
    <property type="molecule type" value="Genomic_DNA"/>
</dbReference>
<protein>
    <submittedName>
        <fullName evidence="1">Uncharacterized protein</fullName>
    </submittedName>
</protein>
<name>A0A8K0SBZ8_9HYPO</name>
<organism evidence="1 2">
    <name type="scientific">Fusarium tricinctum</name>
    <dbReference type="NCBI Taxonomy" id="61284"/>
    <lineage>
        <taxon>Eukaryota</taxon>
        <taxon>Fungi</taxon>
        <taxon>Dikarya</taxon>
        <taxon>Ascomycota</taxon>
        <taxon>Pezizomycotina</taxon>
        <taxon>Sordariomycetes</taxon>
        <taxon>Hypocreomycetidae</taxon>
        <taxon>Hypocreales</taxon>
        <taxon>Nectriaceae</taxon>
        <taxon>Fusarium</taxon>
        <taxon>Fusarium tricinctum species complex</taxon>
    </lineage>
</organism>
<comment type="caution">
    <text evidence="1">The sequence shown here is derived from an EMBL/GenBank/DDBJ whole genome shotgun (WGS) entry which is preliminary data.</text>
</comment>
<keyword evidence="2" id="KW-1185">Reference proteome</keyword>
<evidence type="ECO:0000313" key="2">
    <source>
        <dbReference type="Proteomes" id="UP000813427"/>
    </source>
</evidence>
<accession>A0A8K0SBZ8</accession>
<proteinExistence type="predicted"/>
<gene>
    <name evidence="1" type="ORF">BKA59DRAFT_4062</name>
</gene>
<dbReference type="AlphaFoldDB" id="A0A8K0SBZ8"/>
<dbReference type="Proteomes" id="UP000813427">
    <property type="component" value="Unassembled WGS sequence"/>
</dbReference>
<sequence>MYCNIAATLSEHQEMQQNKNKHIPTNRLSRRAGNELTMLSILGCCFFERCASSRPLKSRSCRVHLDAPERVWLASDIVGMCLKQPLVLSDFFALIMYNWWATLWRDLAEDFYCSICMGCSTGQETLSNAWLWLDSLRALFQCLCCQHTPSPDFVSPTDMESERIACCARMRRCMPMNTKNEYLDRNAPSAKMRYPTPYCWFRWKRLLRANFANNSITVTPTKSICKDRKEAG</sequence>